<dbReference type="EMBL" id="KQ971307">
    <property type="protein sequence ID" value="KYB29852.1"/>
    <property type="molecule type" value="Genomic_DNA"/>
</dbReference>
<dbReference type="Gene3D" id="2.70.220.10">
    <property type="entry name" value="Ganglioside GM2 activator"/>
    <property type="match status" value="1"/>
</dbReference>
<dbReference type="AlphaFoldDB" id="A0A139WPK0"/>
<feature type="chain" id="PRO_5007300355" description="MD-2-related lipid-recognition domain-containing protein" evidence="2">
    <location>
        <begin position="18"/>
        <end position="181"/>
    </location>
</feature>
<keyword evidence="1 2" id="KW-0732">Signal</keyword>
<evidence type="ECO:0000256" key="1">
    <source>
        <dbReference type="ARBA" id="ARBA00022729"/>
    </source>
</evidence>
<name>A0A139WPK0_TRICA</name>
<reference evidence="3 4" key="1">
    <citation type="journal article" date="2008" name="Nature">
        <title>The genome of the model beetle and pest Tribolium castaneum.</title>
        <authorList>
            <consortium name="Tribolium Genome Sequencing Consortium"/>
            <person name="Richards S."/>
            <person name="Gibbs R.A."/>
            <person name="Weinstock G.M."/>
            <person name="Brown S.J."/>
            <person name="Denell R."/>
            <person name="Beeman R.W."/>
            <person name="Gibbs R."/>
            <person name="Beeman R.W."/>
            <person name="Brown S.J."/>
            <person name="Bucher G."/>
            <person name="Friedrich M."/>
            <person name="Grimmelikhuijzen C.J."/>
            <person name="Klingler M."/>
            <person name="Lorenzen M."/>
            <person name="Richards S."/>
            <person name="Roth S."/>
            <person name="Schroder R."/>
            <person name="Tautz D."/>
            <person name="Zdobnov E.M."/>
            <person name="Muzny D."/>
            <person name="Gibbs R.A."/>
            <person name="Weinstock G.M."/>
            <person name="Attaway T."/>
            <person name="Bell S."/>
            <person name="Buhay C.J."/>
            <person name="Chandrabose M.N."/>
            <person name="Chavez D."/>
            <person name="Clerk-Blankenburg K.P."/>
            <person name="Cree A."/>
            <person name="Dao M."/>
            <person name="Davis C."/>
            <person name="Chacko J."/>
            <person name="Dinh H."/>
            <person name="Dugan-Rocha S."/>
            <person name="Fowler G."/>
            <person name="Garner T.T."/>
            <person name="Garnes J."/>
            <person name="Gnirke A."/>
            <person name="Hawes A."/>
            <person name="Hernandez J."/>
            <person name="Hines S."/>
            <person name="Holder M."/>
            <person name="Hume J."/>
            <person name="Jhangiani S.N."/>
            <person name="Joshi V."/>
            <person name="Khan Z.M."/>
            <person name="Jackson L."/>
            <person name="Kovar C."/>
            <person name="Kowis A."/>
            <person name="Lee S."/>
            <person name="Lewis L.R."/>
            <person name="Margolis J."/>
            <person name="Morgan M."/>
            <person name="Nazareth L.V."/>
            <person name="Nguyen N."/>
            <person name="Okwuonu G."/>
            <person name="Parker D."/>
            <person name="Richards S."/>
            <person name="Ruiz S.J."/>
            <person name="Santibanez J."/>
            <person name="Savard J."/>
            <person name="Scherer S.E."/>
            <person name="Schneider B."/>
            <person name="Sodergren E."/>
            <person name="Tautz D."/>
            <person name="Vattahil S."/>
            <person name="Villasana D."/>
            <person name="White C.S."/>
            <person name="Wright R."/>
            <person name="Park Y."/>
            <person name="Beeman R.W."/>
            <person name="Lord J."/>
            <person name="Oppert B."/>
            <person name="Lorenzen M."/>
            <person name="Brown S."/>
            <person name="Wang L."/>
            <person name="Savard J."/>
            <person name="Tautz D."/>
            <person name="Richards S."/>
            <person name="Weinstock G."/>
            <person name="Gibbs R.A."/>
            <person name="Liu Y."/>
            <person name="Worley K."/>
            <person name="Weinstock G."/>
            <person name="Elsik C.G."/>
            <person name="Reese J.T."/>
            <person name="Elhaik E."/>
            <person name="Landan G."/>
            <person name="Graur D."/>
            <person name="Arensburger P."/>
            <person name="Atkinson P."/>
            <person name="Beeman R.W."/>
            <person name="Beidler J."/>
            <person name="Brown S.J."/>
            <person name="Demuth J.P."/>
            <person name="Drury D.W."/>
            <person name="Du Y.Z."/>
            <person name="Fujiwara H."/>
            <person name="Lorenzen M."/>
            <person name="Maselli V."/>
            <person name="Osanai M."/>
            <person name="Park Y."/>
            <person name="Robertson H.M."/>
            <person name="Tu Z."/>
            <person name="Wang J.J."/>
            <person name="Wang S."/>
            <person name="Richards S."/>
            <person name="Song H."/>
            <person name="Zhang L."/>
            <person name="Sodergren E."/>
            <person name="Werner D."/>
            <person name="Stanke M."/>
            <person name="Morgenstern B."/>
            <person name="Solovyev V."/>
            <person name="Kosarev P."/>
            <person name="Brown G."/>
            <person name="Chen H.C."/>
            <person name="Ermolaeva O."/>
            <person name="Hlavina W."/>
            <person name="Kapustin Y."/>
            <person name="Kiryutin B."/>
            <person name="Kitts P."/>
            <person name="Maglott D."/>
            <person name="Pruitt K."/>
            <person name="Sapojnikov V."/>
            <person name="Souvorov A."/>
            <person name="Mackey A.J."/>
            <person name="Waterhouse R.M."/>
            <person name="Wyder S."/>
            <person name="Zdobnov E.M."/>
            <person name="Zdobnov E.M."/>
            <person name="Wyder S."/>
            <person name="Kriventseva E.V."/>
            <person name="Kadowaki T."/>
            <person name="Bork P."/>
            <person name="Aranda M."/>
            <person name="Bao R."/>
            <person name="Beermann A."/>
            <person name="Berns N."/>
            <person name="Bolognesi R."/>
            <person name="Bonneton F."/>
            <person name="Bopp D."/>
            <person name="Brown S.J."/>
            <person name="Bucher G."/>
            <person name="Butts T."/>
            <person name="Chaumot A."/>
            <person name="Denell R.E."/>
            <person name="Ferrier D.E."/>
            <person name="Friedrich M."/>
            <person name="Gordon C.M."/>
            <person name="Jindra M."/>
            <person name="Klingler M."/>
            <person name="Lan Q."/>
            <person name="Lattorff H.M."/>
            <person name="Laudet V."/>
            <person name="von Levetsow C."/>
            <person name="Liu Z."/>
            <person name="Lutz R."/>
            <person name="Lynch J.A."/>
            <person name="da Fonseca R.N."/>
            <person name="Posnien N."/>
            <person name="Reuter R."/>
            <person name="Roth S."/>
            <person name="Savard J."/>
            <person name="Schinko J.B."/>
            <person name="Schmitt C."/>
            <person name="Schoppmeier M."/>
            <person name="Schroder R."/>
            <person name="Shippy T.D."/>
            <person name="Simonnet F."/>
            <person name="Marques-Souza H."/>
            <person name="Tautz D."/>
            <person name="Tomoyasu Y."/>
            <person name="Trauner J."/>
            <person name="Van der Zee M."/>
            <person name="Vervoort M."/>
            <person name="Wittkopp N."/>
            <person name="Wimmer E.A."/>
            <person name="Yang X."/>
            <person name="Jones A.K."/>
            <person name="Sattelle D.B."/>
            <person name="Ebert P.R."/>
            <person name="Nelson D."/>
            <person name="Scott J.G."/>
            <person name="Beeman R.W."/>
            <person name="Muthukrishnan S."/>
            <person name="Kramer K.J."/>
            <person name="Arakane Y."/>
            <person name="Beeman R.W."/>
            <person name="Zhu Q."/>
            <person name="Hogenkamp D."/>
            <person name="Dixit R."/>
            <person name="Oppert B."/>
            <person name="Jiang H."/>
            <person name="Zou Z."/>
            <person name="Marshall J."/>
            <person name="Elpidina E."/>
            <person name="Vinokurov K."/>
            <person name="Oppert C."/>
            <person name="Zou Z."/>
            <person name="Evans J."/>
            <person name="Lu Z."/>
            <person name="Zhao P."/>
            <person name="Sumathipala N."/>
            <person name="Altincicek B."/>
            <person name="Vilcinskas A."/>
            <person name="Williams M."/>
            <person name="Hultmark D."/>
            <person name="Hetru C."/>
            <person name="Jiang H."/>
            <person name="Grimmelikhuijzen C.J."/>
            <person name="Hauser F."/>
            <person name="Cazzamali G."/>
            <person name="Williamson M."/>
            <person name="Park Y."/>
            <person name="Li B."/>
            <person name="Tanaka Y."/>
            <person name="Predel R."/>
            <person name="Neupert S."/>
            <person name="Schachtner J."/>
            <person name="Verleyen P."/>
            <person name="Raible F."/>
            <person name="Bork P."/>
            <person name="Friedrich M."/>
            <person name="Walden K.K."/>
            <person name="Robertson H.M."/>
            <person name="Angeli S."/>
            <person name="Foret S."/>
            <person name="Bucher G."/>
            <person name="Schuetz S."/>
            <person name="Maleszka R."/>
            <person name="Wimmer E.A."/>
            <person name="Beeman R.W."/>
            <person name="Lorenzen M."/>
            <person name="Tomoyasu Y."/>
            <person name="Miller S.C."/>
            <person name="Grossmann D."/>
            <person name="Bucher G."/>
        </authorList>
    </citation>
    <scope>NUCLEOTIDE SEQUENCE [LARGE SCALE GENOMIC DNA]</scope>
    <source>
        <strain evidence="3 4">Georgia GA2</strain>
    </source>
</reference>
<evidence type="ECO:0000256" key="2">
    <source>
        <dbReference type="SAM" id="SignalP"/>
    </source>
</evidence>
<dbReference type="InterPro" id="IPR036846">
    <property type="entry name" value="GM2-AP_sf"/>
</dbReference>
<dbReference type="Proteomes" id="UP000007266">
    <property type="component" value="Linkage group 1"/>
</dbReference>
<gene>
    <name evidence="3" type="primary">AUGUSTUS-3.0.2_31580</name>
    <name evidence="3" type="ORF">TcasGA2_TC031580</name>
</gene>
<organism evidence="3 4">
    <name type="scientific">Tribolium castaneum</name>
    <name type="common">Red flour beetle</name>
    <dbReference type="NCBI Taxonomy" id="7070"/>
    <lineage>
        <taxon>Eukaryota</taxon>
        <taxon>Metazoa</taxon>
        <taxon>Ecdysozoa</taxon>
        <taxon>Arthropoda</taxon>
        <taxon>Hexapoda</taxon>
        <taxon>Insecta</taxon>
        <taxon>Pterygota</taxon>
        <taxon>Neoptera</taxon>
        <taxon>Endopterygota</taxon>
        <taxon>Coleoptera</taxon>
        <taxon>Polyphaga</taxon>
        <taxon>Cucujiformia</taxon>
        <taxon>Tenebrionidae</taxon>
        <taxon>Tenebrionidae incertae sedis</taxon>
        <taxon>Tribolium</taxon>
    </lineage>
</organism>
<evidence type="ECO:0000313" key="3">
    <source>
        <dbReference type="EMBL" id="KYB29852.1"/>
    </source>
</evidence>
<sequence length="181" mass="20445">MLLKILLFSILLGLTFSRYFIVGPAQVKILNVASCPEYPNQTMQFVLKGHMYNKSTQLLDGFLSIPDDLDKSTTIYLKASRIDKHKTQVNSFVINDSEACTALYKYVGDLWLNVQAQIGMEPGACPMKKGNYSVKNFVLDLTKLNVQMILEGVFKTRVIFKNQTKPIYCGDFTIELSPKSD</sequence>
<accession>A0A139WPK0</accession>
<dbReference type="InParanoid" id="A0A139WPK0"/>
<proteinExistence type="predicted"/>
<protein>
    <recommendedName>
        <fullName evidence="5">MD-2-related lipid-recognition domain-containing protein</fullName>
    </recommendedName>
</protein>
<evidence type="ECO:0008006" key="5">
    <source>
        <dbReference type="Google" id="ProtNLM"/>
    </source>
</evidence>
<dbReference type="PANTHER" id="PTHR21112">
    <property type="entry name" value="CHEMOSENSORY PROTEIN A 29A-RELATED"/>
    <property type="match status" value="1"/>
</dbReference>
<reference evidence="3 4" key="2">
    <citation type="journal article" date="2010" name="Nucleic Acids Res.">
        <title>BeetleBase in 2010: revisions to provide comprehensive genomic information for Tribolium castaneum.</title>
        <authorList>
            <person name="Kim H.S."/>
            <person name="Murphy T."/>
            <person name="Xia J."/>
            <person name="Caragea D."/>
            <person name="Park Y."/>
            <person name="Beeman R.W."/>
            <person name="Lorenzen M.D."/>
            <person name="Butcher S."/>
            <person name="Manak J.R."/>
            <person name="Brown S.J."/>
        </authorList>
    </citation>
    <scope>GENOME REANNOTATION</scope>
    <source>
        <strain evidence="3 4">Georgia GA2</strain>
    </source>
</reference>
<feature type="signal peptide" evidence="2">
    <location>
        <begin position="1"/>
        <end position="17"/>
    </location>
</feature>
<keyword evidence="4" id="KW-1185">Reference proteome</keyword>
<evidence type="ECO:0000313" key="4">
    <source>
        <dbReference type="Proteomes" id="UP000007266"/>
    </source>
</evidence>
<dbReference type="PANTHER" id="PTHR21112:SF0">
    <property type="entry name" value="CHEMOSENSORY PROTEIN A 29A-RELATED"/>
    <property type="match status" value="1"/>
</dbReference>